<reference evidence="2 3" key="1">
    <citation type="submission" date="2024-04" db="EMBL/GenBank/DDBJ databases">
        <title>Tritrichomonas musculus Genome.</title>
        <authorList>
            <person name="Alves-Ferreira E."/>
            <person name="Grigg M."/>
            <person name="Lorenzi H."/>
            <person name="Galac M."/>
        </authorList>
    </citation>
    <scope>NUCLEOTIDE SEQUENCE [LARGE SCALE GENOMIC DNA]</scope>
    <source>
        <strain evidence="2 3">EAF2021</strain>
    </source>
</reference>
<dbReference type="PROSITE" id="PS51419">
    <property type="entry name" value="RAB"/>
    <property type="match status" value="1"/>
</dbReference>
<dbReference type="Pfam" id="PF00071">
    <property type="entry name" value="Ras"/>
    <property type="match status" value="1"/>
</dbReference>
<sequence>MLKYKFIVIGSSGVGKTAIIKRLTENIYDEQMMSTIGVEYQSTTIQCGNQTVQLQIWDTAGQEKFQSISKTYYRNAVGILLVFDITDRKSFDNLSTWINEAERLCDPNAVVHLIGNKADLDSERVVSVSEALSFANTHQLQYIETSAKEGENVNQAFIRTATELINRGVHGVDLPTSVADSLTTTEENKSSRCFC</sequence>
<proteinExistence type="inferred from homology"/>
<dbReference type="PANTHER" id="PTHR47979">
    <property type="entry name" value="DRAB11-RELATED"/>
    <property type="match status" value="1"/>
</dbReference>
<dbReference type="SMART" id="SM00176">
    <property type="entry name" value="RAN"/>
    <property type="match status" value="1"/>
</dbReference>
<dbReference type="SMART" id="SM00175">
    <property type="entry name" value="RAB"/>
    <property type="match status" value="1"/>
</dbReference>
<keyword evidence="3" id="KW-1185">Reference proteome</keyword>
<dbReference type="PROSITE" id="PS51421">
    <property type="entry name" value="RAS"/>
    <property type="match status" value="1"/>
</dbReference>
<evidence type="ECO:0008006" key="4">
    <source>
        <dbReference type="Google" id="ProtNLM"/>
    </source>
</evidence>
<dbReference type="PROSITE" id="PS51420">
    <property type="entry name" value="RHO"/>
    <property type="match status" value="1"/>
</dbReference>
<dbReference type="InterPro" id="IPR005225">
    <property type="entry name" value="Small_GTP-bd"/>
</dbReference>
<dbReference type="SUPFAM" id="SSF52540">
    <property type="entry name" value="P-loop containing nucleoside triphosphate hydrolases"/>
    <property type="match status" value="1"/>
</dbReference>
<evidence type="ECO:0000313" key="2">
    <source>
        <dbReference type="EMBL" id="KAK8845975.1"/>
    </source>
</evidence>
<dbReference type="Proteomes" id="UP001470230">
    <property type="component" value="Unassembled WGS sequence"/>
</dbReference>
<dbReference type="SMART" id="SM00174">
    <property type="entry name" value="RHO"/>
    <property type="match status" value="1"/>
</dbReference>
<protein>
    <recommendedName>
        <fullName evidence="4">Small GTP-binding protein</fullName>
    </recommendedName>
</protein>
<comment type="caution">
    <text evidence="2">The sequence shown here is derived from an EMBL/GenBank/DDBJ whole genome shotgun (WGS) entry which is preliminary data.</text>
</comment>
<dbReference type="Gene3D" id="3.40.50.300">
    <property type="entry name" value="P-loop containing nucleotide triphosphate hydrolases"/>
    <property type="match status" value="1"/>
</dbReference>
<dbReference type="PRINTS" id="PR00449">
    <property type="entry name" value="RASTRNSFRMNG"/>
</dbReference>
<dbReference type="InterPro" id="IPR001806">
    <property type="entry name" value="Small_GTPase"/>
</dbReference>
<dbReference type="PROSITE" id="PS51417">
    <property type="entry name" value="ARF"/>
    <property type="match status" value="1"/>
</dbReference>
<dbReference type="InterPro" id="IPR027417">
    <property type="entry name" value="P-loop_NTPase"/>
</dbReference>
<dbReference type="SMART" id="SM00173">
    <property type="entry name" value="RAS"/>
    <property type="match status" value="1"/>
</dbReference>
<dbReference type="NCBIfam" id="TIGR00231">
    <property type="entry name" value="small_GTP"/>
    <property type="match status" value="1"/>
</dbReference>
<evidence type="ECO:0000256" key="1">
    <source>
        <dbReference type="ARBA" id="ARBA00006270"/>
    </source>
</evidence>
<dbReference type="EMBL" id="JAPFFF010000030">
    <property type="protein sequence ID" value="KAK8845975.1"/>
    <property type="molecule type" value="Genomic_DNA"/>
</dbReference>
<accession>A0ABR2HEW9</accession>
<evidence type="ECO:0000313" key="3">
    <source>
        <dbReference type="Proteomes" id="UP001470230"/>
    </source>
</evidence>
<dbReference type="InterPro" id="IPR050209">
    <property type="entry name" value="Rab_GTPases_membrane_traffic"/>
</dbReference>
<gene>
    <name evidence="2" type="ORF">M9Y10_020912</name>
</gene>
<name>A0ABR2HEW9_9EUKA</name>
<dbReference type="CDD" id="cd00154">
    <property type="entry name" value="Rab"/>
    <property type="match status" value="1"/>
</dbReference>
<comment type="similarity">
    <text evidence="1">Belongs to the small GTPase superfamily. Rab family.</text>
</comment>
<organism evidence="2 3">
    <name type="scientific">Tritrichomonas musculus</name>
    <dbReference type="NCBI Taxonomy" id="1915356"/>
    <lineage>
        <taxon>Eukaryota</taxon>
        <taxon>Metamonada</taxon>
        <taxon>Parabasalia</taxon>
        <taxon>Tritrichomonadida</taxon>
        <taxon>Tritrichomonadidae</taxon>
        <taxon>Tritrichomonas</taxon>
    </lineage>
</organism>